<keyword evidence="12" id="KW-1185">Reference proteome</keyword>
<evidence type="ECO:0000256" key="6">
    <source>
        <dbReference type="ARBA" id="ARBA00048741"/>
    </source>
</evidence>
<dbReference type="Pfam" id="PF13537">
    <property type="entry name" value="GATase_7"/>
    <property type="match status" value="1"/>
</dbReference>
<dbReference type="PANTHER" id="PTHR43284:SF1">
    <property type="entry name" value="ASPARAGINE SYNTHETASE"/>
    <property type="match status" value="1"/>
</dbReference>
<organism evidence="11 12">
    <name type="scientific">Vibrio coralliilyticus</name>
    <dbReference type="NCBI Taxonomy" id="190893"/>
    <lineage>
        <taxon>Bacteria</taxon>
        <taxon>Pseudomonadati</taxon>
        <taxon>Pseudomonadota</taxon>
        <taxon>Gammaproteobacteria</taxon>
        <taxon>Vibrionales</taxon>
        <taxon>Vibrionaceae</taxon>
        <taxon>Vibrio</taxon>
    </lineage>
</organism>
<dbReference type="InterPro" id="IPR001962">
    <property type="entry name" value="Asn_synthase"/>
</dbReference>
<dbReference type="GO" id="GO:0004066">
    <property type="term" value="F:asparagine synthase (glutamine-hydrolyzing) activity"/>
    <property type="evidence" value="ECO:0007669"/>
    <property type="project" value="UniProtKB-EC"/>
</dbReference>
<sequence length="508" mass="58042">MCGLFLTNDPIFKTSQGNIVEEKLRFRGPDYSSGIIEMGPWKLYHSRLSIIDVKSNESNQPMLGSEGSALLFNGEILNFKELSEKYFDGSHVGDTKLLFDLIENDLLDLDDLDGFYAFAYINNSGELKHCARDKFGVKPLFYFKREGFVTISSEPSVIKEIHNLNVDMNALEEYKCMRAPVFSNSYFEGIESVTPGSCLIQGTFFDPKCFISNHYEPLEIEQLEQALKHSVSTRCVSDVPVGLLLSRGIDSNLTKHLGKFTHLYTIGFEGDEDIEYLANQDIENLTLKYCSPEEYRKSFEYLLELRGEPLSVPNEVLLYKIAKRAADEGVKVLLSGEGADEFFGGYDRIFSWAAQEEVFDLDTFVEYYCYSKPSKGSYVYQKIEELFQSAGDQSPFELVRWFFIKYHMPVLFRRLDFALMAAGVEGREPLANMHTFLAAMKFGPDSLMTNNKLGKLPLRRAITKYEGEDFAFEKKVGFPVDLRKVYPDIADASSYDIWFQKNIEVLKK</sequence>
<comment type="catalytic activity">
    <reaction evidence="6">
        <text>L-aspartate + L-glutamine + ATP + H2O = L-asparagine + L-glutamate + AMP + diphosphate + H(+)</text>
        <dbReference type="Rhea" id="RHEA:12228"/>
        <dbReference type="ChEBI" id="CHEBI:15377"/>
        <dbReference type="ChEBI" id="CHEBI:15378"/>
        <dbReference type="ChEBI" id="CHEBI:29985"/>
        <dbReference type="ChEBI" id="CHEBI:29991"/>
        <dbReference type="ChEBI" id="CHEBI:30616"/>
        <dbReference type="ChEBI" id="CHEBI:33019"/>
        <dbReference type="ChEBI" id="CHEBI:58048"/>
        <dbReference type="ChEBI" id="CHEBI:58359"/>
        <dbReference type="ChEBI" id="CHEBI:456215"/>
        <dbReference type="EC" id="6.3.5.4"/>
    </reaction>
</comment>
<dbReference type="Gene3D" id="3.40.50.620">
    <property type="entry name" value="HUPs"/>
    <property type="match status" value="1"/>
</dbReference>
<dbReference type="InterPro" id="IPR006426">
    <property type="entry name" value="Asn_synth_AEB"/>
</dbReference>
<dbReference type="InterPro" id="IPR051786">
    <property type="entry name" value="ASN_synthetase/amidase"/>
</dbReference>
<dbReference type="RefSeq" id="WP_043009508.1">
    <property type="nucleotide sequence ID" value="NZ_CP009617.1"/>
</dbReference>
<keyword evidence="5 8" id="KW-0067">ATP-binding</keyword>
<dbReference type="KEGG" id="vcy:IX92_15265"/>
<evidence type="ECO:0000259" key="10">
    <source>
        <dbReference type="PROSITE" id="PS51278"/>
    </source>
</evidence>
<evidence type="ECO:0000256" key="1">
    <source>
        <dbReference type="ARBA" id="ARBA00005187"/>
    </source>
</evidence>
<dbReference type="AlphaFoldDB" id="A0AAN0SD41"/>
<evidence type="ECO:0000256" key="8">
    <source>
        <dbReference type="PIRSR" id="PIRSR001589-2"/>
    </source>
</evidence>
<dbReference type="InterPro" id="IPR014729">
    <property type="entry name" value="Rossmann-like_a/b/a_fold"/>
</dbReference>
<feature type="binding site" evidence="8">
    <location>
        <position position="244"/>
    </location>
    <ligand>
        <name>ATP</name>
        <dbReference type="ChEBI" id="CHEBI:30616"/>
    </ligand>
</feature>
<feature type="domain" description="Glutamine amidotransferase type-2" evidence="10">
    <location>
        <begin position="2"/>
        <end position="204"/>
    </location>
</feature>
<dbReference type="InterPro" id="IPR017932">
    <property type="entry name" value="GATase_2_dom"/>
</dbReference>
<evidence type="ECO:0000256" key="4">
    <source>
        <dbReference type="ARBA" id="ARBA00022741"/>
    </source>
</evidence>
<dbReference type="InterPro" id="IPR029055">
    <property type="entry name" value="Ntn_hydrolases_N"/>
</dbReference>
<evidence type="ECO:0000256" key="2">
    <source>
        <dbReference type="ARBA" id="ARBA00005752"/>
    </source>
</evidence>
<feature type="binding site" evidence="8">
    <location>
        <position position="94"/>
    </location>
    <ligand>
        <name>L-glutamine</name>
        <dbReference type="ChEBI" id="CHEBI:58359"/>
    </ligand>
</feature>
<dbReference type="SUPFAM" id="SSF52402">
    <property type="entry name" value="Adenine nucleotide alpha hydrolases-like"/>
    <property type="match status" value="1"/>
</dbReference>
<feature type="binding site" evidence="8">
    <location>
        <begin position="335"/>
        <end position="336"/>
    </location>
    <ligand>
        <name>ATP</name>
        <dbReference type="ChEBI" id="CHEBI:30616"/>
    </ligand>
</feature>
<keyword evidence="4 8" id="KW-0547">Nucleotide-binding</keyword>
<dbReference type="EMBL" id="CP009617">
    <property type="protein sequence ID" value="AIW20309.1"/>
    <property type="molecule type" value="Genomic_DNA"/>
</dbReference>
<evidence type="ECO:0000256" key="3">
    <source>
        <dbReference type="ARBA" id="ARBA00012737"/>
    </source>
</evidence>
<comment type="pathway">
    <text evidence="1">Amino-acid biosynthesis; L-asparagine biosynthesis; L-asparagine from L-aspartate (L-Gln route): step 1/1.</text>
</comment>
<feature type="active site" description="For GATase activity" evidence="7">
    <location>
        <position position="2"/>
    </location>
</feature>
<gene>
    <name evidence="11" type="ORF">IX92_15265</name>
</gene>
<keyword evidence="7" id="KW-0061">Asparagine biosynthesis</keyword>
<dbReference type="Gene3D" id="3.60.20.10">
    <property type="entry name" value="Glutamine Phosphoribosylpyrophosphate, subunit 1, domain 1"/>
    <property type="match status" value="1"/>
</dbReference>
<evidence type="ECO:0000256" key="9">
    <source>
        <dbReference type="PIRSR" id="PIRSR001589-3"/>
    </source>
</evidence>
<dbReference type="Pfam" id="PF00733">
    <property type="entry name" value="Asn_synthase"/>
    <property type="match status" value="1"/>
</dbReference>
<dbReference type="PANTHER" id="PTHR43284">
    <property type="entry name" value="ASPARAGINE SYNTHETASE (GLUTAMINE-HYDROLYZING)"/>
    <property type="match status" value="1"/>
</dbReference>
<reference evidence="11 12" key="1">
    <citation type="submission" date="2014-10" db="EMBL/GenBank/DDBJ databases">
        <title>The Complete Genome Sequence for the Shellfish Pathogen Vibrio coralliilyticus RE98 Isolated from a Shellfish Hatchery.</title>
        <authorList>
            <person name="Richards G.P."/>
            <person name="Bono J.L."/>
            <person name="Watson M.A."/>
            <person name="Needleman D.S."/>
        </authorList>
    </citation>
    <scope>NUCLEOTIDE SEQUENCE [LARGE SCALE GENOMIC DNA]</scope>
    <source>
        <strain evidence="11 12">RE98</strain>
    </source>
</reference>
<protein>
    <recommendedName>
        <fullName evidence="3">asparagine synthase (glutamine-hydrolyzing)</fullName>
        <ecNumber evidence="3">6.3.5.4</ecNumber>
    </recommendedName>
</protein>
<dbReference type="SUPFAM" id="SSF56235">
    <property type="entry name" value="N-terminal nucleophile aminohydrolases (Ntn hydrolases)"/>
    <property type="match status" value="1"/>
</dbReference>
<dbReference type="Proteomes" id="UP000030081">
    <property type="component" value="Chromosome 1"/>
</dbReference>
<evidence type="ECO:0000256" key="5">
    <source>
        <dbReference type="ARBA" id="ARBA00022840"/>
    </source>
</evidence>
<accession>A0AAN0SD41</accession>
<dbReference type="GO" id="GO:0006529">
    <property type="term" value="P:asparagine biosynthetic process"/>
    <property type="evidence" value="ECO:0007669"/>
    <property type="project" value="UniProtKB-KW"/>
</dbReference>
<evidence type="ECO:0000313" key="11">
    <source>
        <dbReference type="EMBL" id="AIW20309.1"/>
    </source>
</evidence>
<dbReference type="CDD" id="cd01991">
    <property type="entry name" value="Asn_synthase_B_C"/>
    <property type="match status" value="1"/>
</dbReference>
<name>A0AAN0SD41_9VIBR</name>
<dbReference type="PROSITE" id="PS51278">
    <property type="entry name" value="GATASE_TYPE_2"/>
    <property type="match status" value="1"/>
</dbReference>
<evidence type="ECO:0000256" key="7">
    <source>
        <dbReference type="PIRSR" id="PIRSR001589-1"/>
    </source>
</evidence>
<dbReference type="GO" id="GO:0005524">
    <property type="term" value="F:ATP binding"/>
    <property type="evidence" value="ECO:0007669"/>
    <property type="project" value="UniProtKB-KW"/>
</dbReference>
<dbReference type="PIRSF" id="PIRSF001589">
    <property type="entry name" value="Asn_synthetase_glu-h"/>
    <property type="match status" value="1"/>
</dbReference>
<feature type="site" description="Important for beta-aspartyl-AMP intermediate formation" evidence="9">
    <location>
        <position position="337"/>
    </location>
</feature>
<evidence type="ECO:0000313" key="12">
    <source>
        <dbReference type="Proteomes" id="UP000030081"/>
    </source>
</evidence>
<proteinExistence type="inferred from homology"/>
<feature type="binding site" evidence="8">
    <location>
        <position position="266"/>
    </location>
    <ligand>
        <name>ATP</name>
        <dbReference type="ChEBI" id="CHEBI:30616"/>
    </ligand>
</feature>
<comment type="similarity">
    <text evidence="2">Belongs to the asparagine synthetase family.</text>
</comment>
<keyword evidence="7" id="KW-0028">Amino-acid biosynthesis</keyword>
<dbReference type="EC" id="6.3.5.4" evidence="3"/>
<keyword evidence="7" id="KW-0315">Glutamine amidotransferase</keyword>